<dbReference type="GO" id="GO:0016491">
    <property type="term" value="F:oxidoreductase activity"/>
    <property type="evidence" value="ECO:0007669"/>
    <property type="project" value="InterPro"/>
</dbReference>
<dbReference type="SUPFAM" id="SSF50129">
    <property type="entry name" value="GroES-like"/>
    <property type="match status" value="1"/>
</dbReference>
<dbReference type="InterPro" id="IPR036291">
    <property type="entry name" value="NAD(P)-bd_dom_sf"/>
</dbReference>
<keyword evidence="1" id="KW-0521">NADP</keyword>
<dbReference type="KEGG" id="tsph:KIH39_07210"/>
<dbReference type="InterPro" id="IPR051603">
    <property type="entry name" value="Zinc-ADH_QOR/CCCR"/>
</dbReference>
<evidence type="ECO:0000313" key="4">
    <source>
        <dbReference type="Proteomes" id="UP000676194"/>
    </source>
</evidence>
<proteinExistence type="predicted"/>
<dbReference type="PANTHER" id="PTHR44154">
    <property type="entry name" value="QUINONE OXIDOREDUCTASE"/>
    <property type="match status" value="1"/>
</dbReference>
<dbReference type="SUPFAM" id="SSF51735">
    <property type="entry name" value="NAD(P)-binding Rossmann-fold domains"/>
    <property type="match status" value="1"/>
</dbReference>
<dbReference type="EMBL" id="CP074694">
    <property type="protein sequence ID" value="QVL33690.1"/>
    <property type="molecule type" value="Genomic_DNA"/>
</dbReference>
<dbReference type="PANTHER" id="PTHR44154:SF1">
    <property type="entry name" value="QUINONE OXIDOREDUCTASE"/>
    <property type="match status" value="1"/>
</dbReference>
<dbReference type="Gene3D" id="3.40.50.720">
    <property type="entry name" value="NAD(P)-binding Rossmann-like Domain"/>
    <property type="match status" value="1"/>
</dbReference>
<dbReference type="SMART" id="SM00829">
    <property type="entry name" value="PKS_ER"/>
    <property type="match status" value="1"/>
</dbReference>
<dbReference type="InterPro" id="IPR011032">
    <property type="entry name" value="GroES-like_sf"/>
</dbReference>
<organism evidence="3 4">
    <name type="scientific">Telmatocola sphagniphila</name>
    <dbReference type="NCBI Taxonomy" id="1123043"/>
    <lineage>
        <taxon>Bacteria</taxon>
        <taxon>Pseudomonadati</taxon>
        <taxon>Planctomycetota</taxon>
        <taxon>Planctomycetia</taxon>
        <taxon>Gemmatales</taxon>
        <taxon>Gemmataceae</taxon>
    </lineage>
</organism>
<evidence type="ECO:0000259" key="2">
    <source>
        <dbReference type="SMART" id="SM00829"/>
    </source>
</evidence>
<feature type="domain" description="Enoyl reductase (ER)" evidence="2">
    <location>
        <begin position="10"/>
        <end position="329"/>
    </location>
</feature>
<reference evidence="3" key="1">
    <citation type="submission" date="2021-05" db="EMBL/GenBank/DDBJ databases">
        <title>Complete genome sequence of the cellulolytic planctomycete Telmatocola sphagniphila SP2T and characterization of the first cellulase from planctomycetes.</title>
        <authorList>
            <person name="Rakitin A.L."/>
            <person name="Beletsky A.V."/>
            <person name="Naumoff D.G."/>
            <person name="Kulichevskaya I.S."/>
            <person name="Mardanov A.V."/>
            <person name="Ravin N.V."/>
            <person name="Dedysh S.N."/>
        </authorList>
    </citation>
    <scope>NUCLEOTIDE SEQUENCE</scope>
    <source>
        <strain evidence="3">SP2T</strain>
    </source>
</reference>
<dbReference type="InterPro" id="IPR013149">
    <property type="entry name" value="ADH-like_C"/>
</dbReference>
<keyword evidence="4" id="KW-1185">Reference proteome</keyword>
<dbReference type="Pfam" id="PF00107">
    <property type="entry name" value="ADH_zinc_N"/>
    <property type="match status" value="1"/>
</dbReference>
<protein>
    <submittedName>
        <fullName evidence="3">NADPH:quinone reductase</fullName>
    </submittedName>
</protein>
<gene>
    <name evidence="3" type="ORF">KIH39_07210</name>
</gene>
<dbReference type="CDD" id="cd08253">
    <property type="entry name" value="zeta_crystallin"/>
    <property type="match status" value="1"/>
</dbReference>
<dbReference type="Pfam" id="PF08240">
    <property type="entry name" value="ADH_N"/>
    <property type="match status" value="1"/>
</dbReference>
<accession>A0A8E6B7S2</accession>
<evidence type="ECO:0000313" key="3">
    <source>
        <dbReference type="EMBL" id="QVL33690.1"/>
    </source>
</evidence>
<dbReference type="Proteomes" id="UP000676194">
    <property type="component" value="Chromosome"/>
</dbReference>
<name>A0A8E6B7S2_9BACT</name>
<dbReference type="InterPro" id="IPR020843">
    <property type="entry name" value="ER"/>
</dbReference>
<evidence type="ECO:0000256" key="1">
    <source>
        <dbReference type="ARBA" id="ARBA00022857"/>
    </source>
</evidence>
<dbReference type="InterPro" id="IPR013154">
    <property type="entry name" value="ADH-like_N"/>
</dbReference>
<dbReference type="RefSeq" id="WP_213498626.1">
    <property type="nucleotide sequence ID" value="NZ_CP074694.1"/>
</dbReference>
<dbReference type="Gene3D" id="3.90.180.10">
    <property type="entry name" value="Medium-chain alcohol dehydrogenases, catalytic domain"/>
    <property type="match status" value="1"/>
</dbReference>
<dbReference type="AlphaFoldDB" id="A0A8E6B7S2"/>
<sequence length="331" mass="35985">MKAAFITQTGSPEVIQVGELPMPRPQKKEALIRVSAVATNPIDTYFRSGLVPMPAPFPYVIGCDFVGVIEELGEDSENLTIGQRVWGSNQGMLGRQGTFAEFICVNQDWIYPAPEGVEDIQIVAASLTAITAHLGLFQFGDLQEEDTVFINGGTGGVGSMAVQIAKAKGARVITTVGSAEKAKIAEELGADMVLNYKTDDLSVRIKEFTAGKGVQVWYETHREQDFGRIIDLMSPRGRVIVMAGRQSKPIIPIGPFYVKCLSLHGFAMFNCTPMEQWICAEEINDLLSEQKLKALIGLQLPLEQAALAHKVQETGTLPDGKSLFGKVVLTI</sequence>